<reference evidence="2 3" key="1">
    <citation type="submission" date="2016-10" db="EMBL/GenBank/DDBJ databases">
        <authorList>
            <person name="de Groot N.N."/>
        </authorList>
    </citation>
    <scope>NUCLEOTIDE SEQUENCE [LARGE SCALE GENOMIC DNA]</scope>
    <source>
        <strain evidence="2 3">DSM 19548</strain>
    </source>
</reference>
<dbReference type="Pfam" id="PF13302">
    <property type="entry name" value="Acetyltransf_3"/>
    <property type="match status" value="1"/>
</dbReference>
<evidence type="ECO:0000313" key="2">
    <source>
        <dbReference type="EMBL" id="SFD20342.1"/>
    </source>
</evidence>
<dbReference type="SUPFAM" id="SSF55729">
    <property type="entry name" value="Acyl-CoA N-acyltransferases (Nat)"/>
    <property type="match status" value="2"/>
</dbReference>
<dbReference type="STRING" id="441112.SAMN04488094_12019"/>
<dbReference type="AlphaFoldDB" id="A0A1I1QED3"/>
<accession>A0A1I1QED3</accession>
<keyword evidence="2" id="KW-0808">Transferase</keyword>
<dbReference type="InterPro" id="IPR016181">
    <property type="entry name" value="Acyl_CoA_acyltransferase"/>
</dbReference>
<dbReference type="PANTHER" id="PTHR43328">
    <property type="entry name" value="ACETYLTRANSFERASE-RELATED"/>
    <property type="match status" value="1"/>
</dbReference>
<dbReference type="PROSITE" id="PS51186">
    <property type="entry name" value="GNAT"/>
    <property type="match status" value="1"/>
</dbReference>
<sequence>MDTFPSILNAGSVILRPVERRDLEQVVRHLADPRVYPWLAAVPHPFTPEDADAFYGYSQNPTERVRVLERDGDVLGCLCLGTAVWYWLDPAHWGQGLMKTAMDCALAAYFTSLVPPLVATSREDNPASLSLLARLGFSRAPTGRRMFFHGTESAHPCRDYVMTPEQWHFLHPPRLASNGVTLHPARQKDAELLSRMLPRSGGPSSEIWPGSDPFDLSRFIETHRHRGNHTGLFVIQDDDRRPVGVVLRRAGEGPNTLFLTPEDARRHGDSVGKLTWSG</sequence>
<feature type="domain" description="N-acetyltransferase" evidence="1">
    <location>
        <begin position="25"/>
        <end position="158"/>
    </location>
</feature>
<dbReference type="EMBL" id="FOLG01000020">
    <property type="protein sequence ID" value="SFD20342.1"/>
    <property type="molecule type" value="Genomic_DNA"/>
</dbReference>
<dbReference type="Gene3D" id="3.40.630.30">
    <property type="match status" value="1"/>
</dbReference>
<dbReference type="PANTHER" id="PTHR43328:SF1">
    <property type="entry name" value="N-ACETYLTRANSFERASE DOMAIN-CONTAINING PROTEIN"/>
    <property type="match status" value="1"/>
</dbReference>
<keyword evidence="3" id="KW-1185">Reference proteome</keyword>
<dbReference type="GO" id="GO:0016747">
    <property type="term" value="F:acyltransferase activity, transferring groups other than amino-acyl groups"/>
    <property type="evidence" value="ECO:0007669"/>
    <property type="project" value="InterPro"/>
</dbReference>
<protein>
    <submittedName>
        <fullName evidence="2">Protein N-acetyltransferase, RimJ/RimL family</fullName>
    </submittedName>
</protein>
<evidence type="ECO:0000313" key="3">
    <source>
        <dbReference type="Proteomes" id="UP000198728"/>
    </source>
</evidence>
<proteinExistence type="predicted"/>
<gene>
    <name evidence="2" type="ORF">SAMN04488094_12019</name>
</gene>
<name>A0A1I1QED3_9RHOB</name>
<dbReference type="OrthoDB" id="9804153at2"/>
<evidence type="ECO:0000259" key="1">
    <source>
        <dbReference type="PROSITE" id="PS51186"/>
    </source>
</evidence>
<organism evidence="2 3">
    <name type="scientific">Tropicimonas isoalkanivorans</name>
    <dbReference type="NCBI Taxonomy" id="441112"/>
    <lineage>
        <taxon>Bacteria</taxon>
        <taxon>Pseudomonadati</taxon>
        <taxon>Pseudomonadota</taxon>
        <taxon>Alphaproteobacteria</taxon>
        <taxon>Rhodobacterales</taxon>
        <taxon>Roseobacteraceae</taxon>
        <taxon>Tropicimonas</taxon>
    </lineage>
</organism>
<dbReference type="RefSeq" id="WP_093362784.1">
    <property type="nucleotide sequence ID" value="NZ_FOLG01000020.1"/>
</dbReference>
<dbReference type="Proteomes" id="UP000198728">
    <property type="component" value="Unassembled WGS sequence"/>
</dbReference>
<dbReference type="InterPro" id="IPR000182">
    <property type="entry name" value="GNAT_dom"/>
</dbReference>